<evidence type="ECO:0000313" key="2">
    <source>
        <dbReference type="EMBL" id="VVD98885.1"/>
    </source>
</evidence>
<reference evidence="2 3" key="1">
    <citation type="submission" date="2019-08" db="EMBL/GenBank/DDBJ databases">
        <authorList>
            <person name="Peeters C."/>
        </authorList>
    </citation>
    <scope>NUCLEOTIDE SEQUENCE [LARGE SCALE GENOMIC DNA]</scope>
    <source>
        <strain evidence="2 3">LMG 30175</strain>
    </source>
</reference>
<evidence type="ECO:0000313" key="3">
    <source>
        <dbReference type="Proteomes" id="UP000414233"/>
    </source>
</evidence>
<proteinExistence type="predicted"/>
<feature type="chain" id="PRO_5022989063" evidence="1">
    <location>
        <begin position="38"/>
        <end position="161"/>
    </location>
</feature>
<dbReference type="Proteomes" id="UP000414233">
    <property type="component" value="Unassembled WGS sequence"/>
</dbReference>
<dbReference type="AlphaFoldDB" id="A0A5E4UFS5"/>
<dbReference type="OrthoDB" id="8941415at2"/>
<dbReference type="EMBL" id="CABPRZ010000006">
    <property type="protein sequence ID" value="VVD98885.1"/>
    <property type="molecule type" value="Genomic_DNA"/>
</dbReference>
<organism evidence="2 3">
    <name type="scientific">Pandoraea terrae</name>
    <dbReference type="NCBI Taxonomy" id="1537710"/>
    <lineage>
        <taxon>Bacteria</taxon>
        <taxon>Pseudomonadati</taxon>
        <taxon>Pseudomonadota</taxon>
        <taxon>Betaproteobacteria</taxon>
        <taxon>Burkholderiales</taxon>
        <taxon>Burkholderiaceae</taxon>
        <taxon>Pandoraea</taxon>
    </lineage>
</organism>
<dbReference type="RefSeq" id="WP_150696851.1">
    <property type="nucleotide sequence ID" value="NZ_CABPRZ010000006.1"/>
</dbReference>
<name>A0A5E4UFS5_9BURK</name>
<feature type="signal peptide" evidence="1">
    <location>
        <begin position="1"/>
        <end position="37"/>
    </location>
</feature>
<sequence>MRLLTFDMTHSARQRLSALCMTALTAVGALCAAPVLAQGAEPQLRGAETQLAMVSDTGVVDKAVASVVATQAADDEAAAAQAKDESFSGAVATSVARIDDSSLGNERGRNAQGMTLTVPGMAANGVTLWDELPSSGVPLPRPQQLSNGSNVQVTRVTYTTR</sequence>
<accession>A0A5E4UFS5</accession>
<gene>
    <name evidence="2" type="ORF">PTE30175_01954</name>
</gene>
<keyword evidence="3" id="KW-1185">Reference proteome</keyword>
<keyword evidence="1" id="KW-0732">Signal</keyword>
<evidence type="ECO:0000256" key="1">
    <source>
        <dbReference type="SAM" id="SignalP"/>
    </source>
</evidence>
<protein>
    <submittedName>
        <fullName evidence="2">Uncharacterized protein</fullName>
    </submittedName>
</protein>